<dbReference type="EMBL" id="RKLT01000001">
    <property type="protein sequence ID" value="MBX0294232.1"/>
    <property type="molecule type" value="Genomic_DNA"/>
</dbReference>
<keyword evidence="2" id="KW-0649">Protein kinase inhibitor</keyword>
<dbReference type="NCBIfam" id="TIGR00481">
    <property type="entry name" value="YbhB/YbcL family Raf kinase inhibitor-like protein"/>
    <property type="match status" value="1"/>
</dbReference>
<name>A0AAW4P903_9EURY</name>
<dbReference type="InterPro" id="IPR008914">
    <property type="entry name" value="PEBP"/>
</dbReference>
<reference evidence="2 3" key="1">
    <citation type="submission" date="2021-06" db="EMBL/GenBank/DDBJ databases">
        <title>Halomicroarcula sp. a new haloarchaeum isolated from saline soil.</title>
        <authorList>
            <person name="Duran-Viseras A."/>
            <person name="Sanchez-Porro C."/>
            <person name="Ventosa A."/>
        </authorList>
    </citation>
    <scope>NUCLEOTIDE SEQUENCE [LARGE SCALE GENOMIC DNA]</scope>
    <source>
        <strain evidence="2 3">F27</strain>
    </source>
</reference>
<evidence type="ECO:0000313" key="3">
    <source>
        <dbReference type="Proteomes" id="UP001430455"/>
    </source>
</evidence>
<protein>
    <submittedName>
        <fullName evidence="2">YbhB/YbcL family Raf kinase inhibitor-like protein</fullName>
    </submittedName>
</protein>
<accession>A0AAW4P903</accession>
<evidence type="ECO:0000313" key="2">
    <source>
        <dbReference type="EMBL" id="MBX0294232.1"/>
    </source>
</evidence>
<dbReference type="PANTHER" id="PTHR30289:SF1">
    <property type="entry name" value="PEBP (PHOSPHATIDYLETHANOLAMINE-BINDING PROTEIN) FAMILY PROTEIN"/>
    <property type="match status" value="1"/>
</dbReference>
<dbReference type="Gene3D" id="3.90.280.10">
    <property type="entry name" value="PEBP-like"/>
    <property type="match status" value="1"/>
</dbReference>
<dbReference type="RefSeq" id="WP_220578901.1">
    <property type="nucleotide sequence ID" value="NZ_RKLT01000001.1"/>
</dbReference>
<sequence length="151" mass="16198">MADFELTSQAFDDGARIPEEHGYAAGNVSPPLRIQNAPATAESLVLIVDDPDAKQPAGKVWDHWLVWNIPAGTREIAAGRTPDGATEGQNDYGEVGWGGPNPPDREHTYRFLLYALDTTVALPRGASKDQLYDAAEGHVVGKAELTGTFSP</sequence>
<keyword evidence="3" id="KW-1185">Reference proteome</keyword>
<dbReference type="CDD" id="cd00865">
    <property type="entry name" value="PEBP_bact_arch"/>
    <property type="match status" value="1"/>
</dbReference>
<dbReference type="SUPFAM" id="SSF49777">
    <property type="entry name" value="PEBP-like"/>
    <property type="match status" value="1"/>
</dbReference>
<evidence type="ECO:0000256" key="1">
    <source>
        <dbReference type="SAM" id="MobiDB-lite"/>
    </source>
</evidence>
<organism evidence="2 3">
    <name type="scientific">Haloarcula nitratireducens</name>
    <dbReference type="NCBI Taxonomy" id="2487749"/>
    <lineage>
        <taxon>Archaea</taxon>
        <taxon>Methanobacteriati</taxon>
        <taxon>Methanobacteriota</taxon>
        <taxon>Stenosarchaea group</taxon>
        <taxon>Halobacteria</taxon>
        <taxon>Halobacteriales</taxon>
        <taxon>Haloarculaceae</taxon>
        <taxon>Haloarcula</taxon>
    </lineage>
</organism>
<dbReference type="PANTHER" id="PTHR30289">
    <property type="entry name" value="UNCHARACTERIZED PROTEIN YBCL-RELATED"/>
    <property type="match status" value="1"/>
</dbReference>
<dbReference type="AlphaFoldDB" id="A0AAW4P903"/>
<comment type="caution">
    <text evidence="2">The sequence shown here is derived from an EMBL/GenBank/DDBJ whole genome shotgun (WGS) entry which is preliminary data.</text>
</comment>
<dbReference type="InterPro" id="IPR005247">
    <property type="entry name" value="YbhB_YbcL/LppC-like"/>
</dbReference>
<dbReference type="InterPro" id="IPR036610">
    <property type="entry name" value="PEBP-like_sf"/>
</dbReference>
<proteinExistence type="predicted"/>
<gene>
    <name evidence="2" type="ORF">EGH23_04965</name>
</gene>
<feature type="region of interest" description="Disordered" evidence="1">
    <location>
        <begin position="78"/>
        <end position="101"/>
    </location>
</feature>
<dbReference type="GO" id="GO:0004860">
    <property type="term" value="F:protein kinase inhibitor activity"/>
    <property type="evidence" value="ECO:0007669"/>
    <property type="project" value="UniProtKB-KW"/>
</dbReference>
<dbReference type="Pfam" id="PF01161">
    <property type="entry name" value="PBP"/>
    <property type="match status" value="1"/>
</dbReference>
<dbReference type="Proteomes" id="UP001430455">
    <property type="component" value="Unassembled WGS sequence"/>
</dbReference>